<evidence type="ECO:0000256" key="1">
    <source>
        <dbReference type="SAM" id="Phobius"/>
    </source>
</evidence>
<feature type="transmembrane region" description="Helical" evidence="1">
    <location>
        <begin position="393"/>
        <end position="418"/>
    </location>
</feature>
<dbReference type="KEGG" id="nah:F5544_32270"/>
<dbReference type="Proteomes" id="UP000503540">
    <property type="component" value="Chromosome"/>
</dbReference>
<reference evidence="2 3" key="1">
    <citation type="journal article" date="2019" name="ACS Chem. Biol.">
        <title>Identification and Mobilization of a Cryptic Antibiotic Biosynthesis Gene Locus from a Human-Pathogenic Nocardia Isolate.</title>
        <authorList>
            <person name="Herisse M."/>
            <person name="Ishida K."/>
            <person name="Porter J.L."/>
            <person name="Howden B."/>
            <person name="Hertweck C."/>
            <person name="Stinear T.P."/>
            <person name="Pidot S.J."/>
        </authorList>
    </citation>
    <scope>NUCLEOTIDE SEQUENCE [LARGE SCALE GENOMIC DNA]</scope>
    <source>
        <strain evidence="2 3">AUSMDU00012717</strain>
    </source>
</reference>
<feature type="transmembrane region" description="Helical" evidence="1">
    <location>
        <begin position="367"/>
        <end position="387"/>
    </location>
</feature>
<feature type="transmembrane region" description="Helical" evidence="1">
    <location>
        <begin position="430"/>
        <end position="448"/>
    </location>
</feature>
<sequence length="482" mass="52684">MLDIEPVIGRARIAEELGRLEEAHRILGEALVAAPNEPRLLERLADIVYQLERYDDALRYAGMAITANPRSVDAHLTAALAYDARRDHRDALRHARIAVALDGDGRGLLVLARLLVNAPATDATRAEARSLLERAVERSPGYVPTLAHAAETYRRLRDRPAVERLIAAGLAVDPTNAGLLRMQARMEFESSEFGGRGKAVATLRGLLGTRPGDRTARLLLAEILWRALLRLVAWAWFYAAAVAVLSMWFGPSVLRFMTPVLFWIIPVAWFRVFRRLRPQLPPGYLWARVRRPAAVLGLAVTVFASLIMDLGAVALRSSTLVIGGYLLLVIGALGAAVAHLLLMLAWLRRRGDEDDRDAAYEYAFDGLGLALGLGLVLTGLLAALRHWSREPAAFWAFVAICCVAGATMLVEMLIIGFLDWGDWVRPVAHVVTLAVVLGLVVLGFRWSAGHLIAEIGDDPAVAASRYPLPELPRSFALPPTGG</sequence>
<keyword evidence="1" id="KW-1133">Transmembrane helix</keyword>
<keyword evidence="3" id="KW-1185">Reference proteome</keyword>
<gene>
    <name evidence="2" type="ORF">F5544_32270</name>
</gene>
<evidence type="ECO:0000313" key="2">
    <source>
        <dbReference type="EMBL" id="QIS14293.1"/>
    </source>
</evidence>
<name>A0A6G9YMZ3_9NOCA</name>
<keyword evidence="1" id="KW-0812">Transmembrane</keyword>
<dbReference type="RefSeq" id="WP_167476721.1">
    <property type="nucleotide sequence ID" value="NZ_CP046172.1"/>
</dbReference>
<dbReference type="Gene3D" id="1.25.40.10">
    <property type="entry name" value="Tetratricopeptide repeat domain"/>
    <property type="match status" value="2"/>
</dbReference>
<feature type="transmembrane region" description="Helical" evidence="1">
    <location>
        <begin position="293"/>
        <end position="315"/>
    </location>
</feature>
<keyword evidence="1" id="KW-0472">Membrane</keyword>
<accession>A0A6G9YMZ3</accession>
<protein>
    <submittedName>
        <fullName evidence="2">Uncharacterized protein</fullName>
    </submittedName>
</protein>
<dbReference type="SUPFAM" id="SSF48452">
    <property type="entry name" value="TPR-like"/>
    <property type="match status" value="1"/>
</dbReference>
<proteinExistence type="predicted"/>
<dbReference type="EMBL" id="CP046172">
    <property type="protein sequence ID" value="QIS14293.1"/>
    <property type="molecule type" value="Genomic_DNA"/>
</dbReference>
<feature type="transmembrane region" description="Helical" evidence="1">
    <location>
        <begin position="227"/>
        <end position="250"/>
    </location>
</feature>
<dbReference type="InterPro" id="IPR011990">
    <property type="entry name" value="TPR-like_helical_dom_sf"/>
</dbReference>
<feature type="transmembrane region" description="Helical" evidence="1">
    <location>
        <begin position="256"/>
        <end position="273"/>
    </location>
</feature>
<dbReference type="AlphaFoldDB" id="A0A6G9YMZ3"/>
<feature type="transmembrane region" description="Helical" evidence="1">
    <location>
        <begin position="321"/>
        <end position="347"/>
    </location>
</feature>
<organism evidence="2 3">
    <name type="scientific">Nocardia arthritidis</name>
    <dbReference type="NCBI Taxonomy" id="228602"/>
    <lineage>
        <taxon>Bacteria</taxon>
        <taxon>Bacillati</taxon>
        <taxon>Actinomycetota</taxon>
        <taxon>Actinomycetes</taxon>
        <taxon>Mycobacteriales</taxon>
        <taxon>Nocardiaceae</taxon>
        <taxon>Nocardia</taxon>
    </lineage>
</organism>
<evidence type="ECO:0000313" key="3">
    <source>
        <dbReference type="Proteomes" id="UP000503540"/>
    </source>
</evidence>
<dbReference type="InterPro" id="IPR019734">
    <property type="entry name" value="TPR_rpt"/>
</dbReference>
<dbReference type="SMART" id="SM00028">
    <property type="entry name" value="TPR"/>
    <property type="match status" value="4"/>
</dbReference>